<dbReference type="InParanoid" id="A0A136IVR3"/>
<evidence type="ECO:0000313" key="2">
    <source>
        <dbReference type="Proteomes" id="UP000070501"/>
    </source>
</evidence>
<reference evidence="2" key="1">
    <citation type="submission" date="2016-02" db="EMBL/GenBank/DDBJ databases">
        <title>Draft genome sequence of Microdochium bolleyi, a fungal endophyte of beachgrass.</title>
        <authorList>
            <consortium name="DOE Joint Genome Institute"/>
            <person name="David A.S."/>
            <person name="May G."/>
            <person name="Haridas S."/>
            <person name="Lim J."/>
            <person name="Wang M."/>
            <person name="Labutti K."/>
            <person name="Lipzen A."/>
            <person name="Barry K."/>
            <person name="Grigoriev I.V."/>
        </authorList>
    </citation>
    <scope>NUCLEOTIDE SEQUENCE [LARGE SCALE GENOMIC DNA]</scope>
    <source>
        <strain evidence="2">J235TASD1</strain>
    </source>
</reference>
<dbReference type="Proteomes" id="UP000070501">
    <property type="component" value="Unassembled WGS sequence"/>
</dbReference>
<proteinExistence type="predicted"/>
<gene>
    <name evidence="1" type="ORF">Micbo1qcDRAFT_177459</name>
</gene>
<dbReference type="EMBL" id="KQ964256">
    <property type="protein sequence ID" value="KXJ88963.1"/>
    <property type="molecule type" value="Genomic_DNA"/>
</dbReference>
<dbReference type="AlphaFoldDB" id="A0A136IVR3"/>
<keyword evidence="2" id="KW-1185">Reference proteome</keyword>
<accession>A0A136IVR3</accession>
<evidence type="ECO:0000313" key="1">
    <source>
        <dbReference type="EMBL" id="KXJ88963.1"/>
    </source>
</evidence>
<sequence>MSAYHKLHKEYLELGKTDDVLDSLISRNEEAAPQPSLAVRDPIGACPVWCGFPGGVAVVPLAKLAYAQDRQQPLVPDLALDASATIPYSSAGLWGEGGLDRSSPELCSELRKKRNLGSLHFGDVARLASQPAASEPAICTLSRPSNTAASQHALVTALWLADAPSGISQTQFADNLKLVRRAGRPTSDSLHRALVRVAS</sequence>
<name>A0A136IVR3_9PEZI</name>
<protein>
    <submittedName>
        <fullName evidence="1">Uncharacterized protein</fullName>
    </submittedName>
</protein>
<organism evidence="1 2">
    <name type="scientific">Microdochium bolleyi</name>
    <dbReference type="NCBI Taxonomy" id="196109"/>
    <lineage>
        <taxon>Eukaryota</taxon>
        <taxon>Fungi</taxon>
        <taxon>Dikarya</taxon>
        <taxon>Ascomycota</taxon>
        <taxon>Pezizomycotina</taxon>
        <taxon>Sordariomycetes</taxon>
        <taxon>Xylariomycetidae</taxon>
        <taxon>Xylariales</taxon>
        <taxon>Microdochiaceae</taxon>
        <taxon>Microdochium</taxon>
    </lineage>
</organism>